<dbReference type="EMBL" id="CAXKWB010018107">
    <property type="protein sequence ID" value="CAL4120284.1"/>
    <property type="molecule type" value="Genomic_DNA"/>
</dbReference>
<feature type="transmembrane region" description="Helical" evidence="1">
    <location>
        <begin position="12"/>
        <end position="29"/>
    </location>
</feature>
<proteinExistence type="predicted"/>
<evidence type="ECO:0000256" key="1">
    <source>
        <dbReference type="SAM" id="Phobius"/>
    </source>
</evidence>
<keyword evidence="1" id="KW-0472">Membrane</keyword>
<organism evidence="2 3">
    <name type="scientific">Meganyctiphanes norvegica</name>
    <name type="common">Northern krill</name>
    <name type="synonym">Thysanopoda norvegica</name>
    <dbReference type="NCBI Taxonomy" id="48144"/>
    <lineage>
        <taxon>Eukaryota</taxon>
        <taxon>Metazoa</taxon>
        <taxon>Ecdysozoa</taxon>
        <taxon>Arthropoda</taxon>
        <taxon>Crustacea</taxon>
        <taxon>Multicrustacea</taxon>
        <taxon>Malacostraca</taxon>
        <taxon>Eumalacostraca</taxon>
        <taxon>Eucarida</taxon>
        <taxon>Euphausiacea</taxon>
        <taxon>Euphausiidae</taxon>
        <taxon>Meganyctiphanes</taxon>
    </lineage>
</organism>
<keyword evidence="3" id="KW-1185">Reference proteome</keyword>
<keyword evidence="1" id="KW-0812">Transmembrane</keyword>
<reference evidence="2 3" key="1">
    <citation type="submission" date="2024-05" db="EMBL/GenBank/DDBJ databases">
        <authorList>
            <person name="Wallberg A."/>
        </authorList>
    </citation>
    <scope>NUCLEOTIDE SEQUENCE [LARGE SCALE GENOMIC DNA]</scope>
</reference>
<evidence type="ECO:0000313" key="2">
    <source>
        <dbReference type="EMBL" id="CAL4120284.1"/>
    </source>
</evidence>
<dbReference type="Proteomes" id="UP001497623">
    <property type="component" value="Unassembled WGS sequence"/>
</dbReference>
<keyword evidence="1" id="KW-1133">Transmembrane helix</keyword>
<name>A0AAV2RBF8_MEGNR</name>
<accession>A0AAV2RBF8</accession>
<gene>
    <name evidence="2" type="ORF">MNOR_LOCUS21978</name>
</gene>
<dbReference type="AlphaFoldDB" id="A0AAV2RBF8"/>
<comment type="caution">
    <text evidence="2">The sequence shown here is derived from an EMBL/GenBank/DDBJ whole genome shotgun (WGS) entry which is preliminary data.</text>
</comment>
<protein>
    <recommendedName>
        <fullName evidence="4">Ig-like domain-containing protein</fullName>
    </recommendedName>
</protein>
<feature type="non-terminal residue" evidence="2">
    <location>
        <position position="106"/>
    </location>
</feature>
<evidence type="ECO:0000313" key="3">
    <source>
        <dbReference type="Proteomes" id="UP001497623"/>
    </source>
</evidence>
<evidence type="ECO:0008006" key="4">
    <source>
        <dbReference type="Google" id="ProtNLM"/>
    </source>
</evidence>
<feature type="non-terminal residue" evidence="2">
    <location>
        <position position="1"/>
    </location>
</feature>
<sequence>LAPDSEVNVLMNNVFTMLITMLSVNVLVVPRGGAATDAIAAAAAPSPRRMVLLLMMTFILLTCPLQPSNGDVNAEAPVDSIIAVTIHNATVTVGREARLSCTVDNL</sequence>
<feature type="transmembrane region" description="Helical" evidence="1">
    <location>
        <begin position="50"/>
        <end position="67"/>
    </location>
</feature>